<dbReference type="GO" id="GO:0032259">
    <property type="term" value="P:methylation"/>
    <property type="evidence" value="ECO:0007669"/>
    <property type="project" value="UniProtKB-KW"/>
</dbReference>
<organism evidence="6 7">
    <name type="scientific">Nonomuraea indica</name>
    <dbReference type="NCBI Taxonomy" id="1581193"/>
    <lineage>
        <taxon>Bacteria</taxon>
        <taxon>Bacillati</taxon>
        <taxon>Actinomycetota</taxon>
        <taxon>Actinomycetes</taxon>
        <taxon>Streptosporangiales</taxon>
        <taxon>Streptosporangiaceae</taxon>
        <taxon>Nonomuraea</taxon>
    </lineage>
</organism>
<dbReference type="Pfam" id="PF13649">
    <property type="entry name" value="Methyltransf_25"/>
    <property type="match status" value="1"/>
</dbReference>
<evidence type="ECO:0000256" key="4">
    <source>
        <dbReference type="SAM" id="MobiDB-lite"/>
    </source>
</evidence>
<keyword evidence="7" id="KW-1185">Reference proteome</keyword>
<dbReference type="GO" id="GO:0061542">
    <property type="term" value="F:3-demethylubiquinol 3-O-methyltransferase activity"/>
    <property type="evidence" value="ECO:0007669"/>
    <property type="project" value="UniProtKB-EC"/>
</dbReference>
<dbReference type="InterPro" id="IPR041698">
    <property type="entry name" value="Methyltransf_25"/>
</dbReference>
<feature type="region of interest" description="Disordered" evidence="4">
    <location>
        <begin position="192"/>
        <end position="220"/>
    </location>
</feature>
<dbReference type="EC" id="2.1.1.222" evidence="6"/>
<dbReference type="InterPro" id="IPR029063">
    <property type="entry name" value="SAM-dependent_MTases_sf"/>
</dbReference>
<protein>
    <submittedName>
        <fullName evidence="6">Class I SAM-dependent methyltransferase</fullName>
        <ecNumber evidence="6">2.1.1.222</ecNumber>
        <ecNumber evidence="6">2.1.1.64</ecNumber>
    </submittedName>
</protein>
<proteinExistence type="predicted"/>
<dbReference type="PANTHER" id="PTHR43464">
    <property type="entry name" value="METHYLTRANSFERASE"/>
    <property type="match status" value="1"/>
</dbReference>
<dbReference type="GO" id="GO:0102208">
    <property type="term" value="F:2-polyprenyl-6-hydroxyphenol methylase activity"/>
    <property type="evidence" value="ECO:0007669"/>
    <property type="project" value="UniProtKB-EC"/>
</dbReference>
<sequence length="220" mass="23811">MTGTFPAGAAQEYWEAFYQAEERRWKGTPNPLLVREIGALAPGTALDLGCAEGADAVWLARRGWRVTAADVSPTALRRAAAHAVAAGVADRVEWVCHDLSRSFPAGSFDLVSAQFLHSPVAARGEREAILGRAAAAVAPGGTLLIAGHAGWPSWVDEPPFPYHFPTTSEVLDSLRLEPGRWQLEVEEVVERELASPDGRPGRREDNVLRLRRVGQPPYGS</sequence>
<feature type="compositionally biased region" description="Basic and acidic residues" evidence="4">
    <location>
        <begin position="192"/>
        <end position="208"/>
    </location>
</feature>
<feature type="domain" description="Methyltransferase" evidence="5">
    <location>
        <begin position="46"/>
        <end position="141"/>
    </location>
</feature>
<dbReference type="EMBL" id="JBITMB010000005">
    <property type="protein sequence ID" value="MFI7442892.1"/>
    <property type="molecule type" value="Genomic_DNA"/>
</dbReference>
<gene>
    <name evidence="6" type="ORF">ACIBP5_23230</name>
</gene>
<dbReference type="RefSeq" id="WP_397022893.1">
    <property type="nucleotide sequence ID" value="NZ_JBITMB010000005.1"/>
</dbReference>
<dbReference type="CDD" id="cd02440">
    <property type="entry name" value="AdoMet_MTases"/>
    <property type="match status" value="1"/>
</dbReference>
<dbReference type="PANTHER" id="PTHR43464:SF19">
    <property type="entry name" value="UBIQUINONE BIOSYNTHESIS O-METHYLTRANSFERASE, MITOCHONDRIAL"/>
    <property type="match status" value="1"/>
</dbReference>
<dbReference type="Proteomes" id="UP001612928">
    <property type="component" value="Unassembled WGS sequence"/>
</dbReference>
<name>A0ABW8A7Y9_9ACTN</name>
<keyword evidence="1 6" id="KW-0489">Methyltransferase</keyword>
<comment type="caution">
    <text evidence="6">The sequence shown here is derived from an EMBL/GenBank/DDBJ whole genome shotgun (WGS) entry which is preliminary data.</text>
</comment>
<evidence type="ECO:0000256" key="3">
    <source>
        <dbReference type="ARBA" id="ARBA00022691"/>
    </source>
</evidence>
<accession>A0ABW8A7Y9</accession>
<reference evidence="6 7" key="1">
    <citation type="submission" date="2024-10" db="EMBL/GenBank/DDBJ databases">
        <title>The Natural Products Discovery Center: Release of the First 8490 Sequenced Strains for Exploring Actinobacteria Biosynthetic Diversity.</title>
        <authorList>
            <person name="Kalkreuter E."/>
            <person name="Kautsar S.A."/>
            <person name="Yang D."/>
            <person name="Bader C.D."/>
            <person name="Teijaro C.N."/>
            <person name="Fluegel L."/>
            <person name="Davis C.M."/>
            <person name="Simpson J.R."/>
            <person name="Lauterbach L."/>
            <person name="Steele A.D."/>
            <person name="Gui C."/>
            <person name="Meng S."/>
            <person name="Li G."/>
            <person name="Viehrig K."/>
            <person name="Ye F."/>
            <person name="Su P."/>
            <person name="Kiefer A.F."/>
            <person name="Nichols A."/>
            <person name="Cepeda A.J."/>
            <person name="Yan W."/>
            <person name="Fan B."/>
            <person name="Jiang Y."/>
            <person name="Adhikari A."/>
            <person name="Zheng C.-J."/>
            <person name="Schuster L."/>
            <person name="Cowan T.M."/>
            <person name="Smanski M.J."/>
            <person name="Chevrette M.G."/>
            <person name="De Carvalho L.P.S."/>
            <person name="Shen B."/>
        </authorList>
    </citation>
    <scope>NUCLEOTIDE SEQUENCE [LARGE SCALE GENOMIC DNA]</scope>
    <source>
        <strain evidence="6 7">NPDC049503</strain>
    </source>
</reference>
<keyword evidence="2 6" id="KW-0808">Transferase</keyword>
<dbReference type="Gene3D" id="3.40.50.150">
    <property type="entry name" value="Vaccinia Virus protein VP39"/>
    <property type="match status" value="1"/>
</dbReference>
<evidence type="ECO:0000256" key="1">
    <source>
        <dbReference type="ARBA" id="ARBA00022603"/>
    </source>
</evidence>
<evidence type="ECO:0000259" key="5">
    <source>
        <dbReference type="Pfam" id="PF13649"/>
    </source>
</evidence>
<evidence type="ECO:0000313" key="6">
    <source>
        <dbReference type="EMBL" id="MFI7442892.1"/>
    </source>
</evidence>
<dbReference type="EC" id="2.1.1.64" evidence="6"/>
<evidence type="ECO:0000256" key="2">
    <source>
        <dbReference type="ARBA" id="ARBA00022679"/>
    </source>
</evidence>
<keyword evidence="3" id="KW-0949">S-adenosyl-L-methionine</keyword>
<dbReference type="SUPFAM" id="SSF53335">
    <property type="entry name" value="S-adenosyl-L-methionine-dependent methyltransferases"/>
    <property type="match status" value="1"/>
</dbReference>
<evidence type="ECO:0000313" key="7">
    <source>
        <dbReference type="Proteomes" id="UP001612928"/>
    </source>
</evidence>